<gene>
    <name evidence="1" type="ORF">T190607A01A_10223</name>
</gene>
<dbReference type="EMBL" id="CAXIXY010000003">
    <property type="protein sequence ID" value="CAL2075625.1"/>
    <property type="molecule type" value="Genomic_DNA"/>
</dbReference>
<protein>
    <submittedName>
        <fullName evidence="1">Uncharacterized protein</fullName>
    </submittedName>
</protein>
<keyword evidence="2" id="KW-1185">Reference proteome</keyword>
<evidence type="ECO:0000313" key="2">
    <source>
        <dbReference type="Proteomes" id="UP001497416"/>
    </source>
</evidence>
<dbReference type="RefSeq" id="WP_348709726.1">
    <property type="nucleotide sequence ID" value="NZ_CAXIXY010000003.1"/>
</dbReference>
<name>A0ABM9NR06_9FLAO</name>
<evidence type="ECO:0000313" key="1">
    <source>
        <dbReference type="EMBL" id="CAL2075625.1"/>
    </source>
</evidence>
<sequence>MHFDFQITSSEPLSFLARSKRLFTWQEALEYVKCLPYGRNKSRSDFSLVLKEEKGSCSSKHAFLKALANENKAKDVELILAIYKMNSDNTNIGDVISSSGLSYIPEAHCYLKINGERIDITSKDSSLDKIEKMILSEESISPEQVVTYKVEYHKSFLKNWIKNENINSTFEKVWKVREACISFLTNSKK</sequence>
<reference evidence="1 2" key="1">
    <citation type="submission" date="2024-05" db="EMBL/GenBank/DDBJ databases">
        <authorList>
            <person name="Duchaud E."/>
        </authorList>
    </citation>
    <scope>NUCLEOTIDE SEQUENCE [LARGE SCALE GENOMIC DNA]</scope>
    <source>
        <strain evidence="1">Ena-SAMPLE-TAB-13-05-2024-13:56:06:370-140302</strain>
    </source>
</reference>
<dbReference type="Proteomes" id="UP001497416">
    <property type="component" value="Unassembled WGS sequence"/>
</dbReference>
<accession>A0ABM9NR06</accession>
<organism evidence="1 2">
    <name type="scientific">Tenacibaculum platacis</name>
    <dbReference type="NCBI Taxonomy" id="3137852"/>
    <lineage>
        <taxon>Bacteria</taxon>
        <taxon>Pseudomonadati</taxon>
        <taxon>Bacteroidota</taxon>
        <taxon>Flavobacteriia</taxon>
        <taxon>Flavobacteriales</taxon>
        <taxon>Flavobacteriaceae</taxon>
        <taxon>Tenacibaculum</taxon>
    </lineage>
</organism>
<proteinExistence type="predicted"/>
<comment type="caution">
    <text evidence="1">The sequence shown here is derived from an EMBL/GenBank/DDBJ whole genome shotgun (WGS) entry which is preliminary data.</text>
</comment>